<dbReference type="STRING" id="1121322.SAMN02745136_01456"/>
<organism evidence="5 6">
    <name type="scientific">Anaerocolumna jejuensis DSM 15929</name>
    <dbReference type="NCBI Taxonomy" id="1121322"/>
    <lineage>
        <taxon>Bacteria</taxon>
        <taxon>Bacillati</taxon>
        <taxon>Bacillota</taxon>
        <taxon>Clostridia</taxon>
        <taxon>Lachnospirales</taxon>
        <taxon>Lachnospiraceae</taxon>
        <taxon>Anaerocolumna</taxon>
    </lineage>
</organism>
<keyword evidence="6" id="KW-1185">Reference proteome</keyword>
<accession>A0A1M6NUK8</accession>
<evidence type="ECO:0000256" key="2">
    <source>
        <dbReference type="PROSITE-ProRule" id="PRU00284"/>
    </source>
</evidence>
<evidence type="ECO:0000259" key="4">
    <source>
        <dbReference type="PROSITE" id="PS50111"/>
    </source>
</evidence>
<dbReference type="Gene3D" id="1.10.287.950">
    <property type="entry name" value="Methyl-accepting chemotaxis protein"/>
    <property type="match status" value="1"/>
</dbReference>
<dbReference type="GO" id="GO:0016020">
    <property type="term" value="C:membrane"/>
    <property type="evidence" value="ECO:0007669"/>
    <property type="project" value="InterPro"/>
</dbReference>
<dbReference type="Proteomes" id="UP000184386">
    <property type="component" value="Unassembled WGS sequence"/>
</dbReference>
<proteinExistence type="predicted"/>
<keyword evidence="1 2" id="KW-0807">Transducer</keyword>
<evidence type="ECO:0000313" key="5">
    <source>
        <dbReference type="EMBL" id="SHJ99298.1"/>
    </source>
</evidence>
<feature type="compositionally biased region" description="Polar residues" evidence="3">
    <location>
        <begin position="1"/>
        <end position="11"/>
    </location>
</feature>
<dbReference type="InterPro" id="IPR004089">
    <property type="entry name" value="MCPsignal_dom"/>
</dbReference>
<dbReference type="AlphaFoldDB" id="A0A1M6NUK8"/>
<feature type="region of interest" description="Disordered" evidence="3">
    <location>
        <begin position="1"/>
        <end position="29"/>
    </location>
</feature>
<evidence type="ECO:0000313" key="6">
    <source>
        <dbReference type="Proteomes" id="UP000184386"/>
    </source>
</evidence>
<feature type="compositionally biased region" description="Basic and acidic residues" evidence="3">
    <location>
        <begin position="16"/>
        <end position="27"/>
    </location>
</feature>
<dbReference type="PANTHER" id="PTHR32089">
    <property type="entry name" value="METHYL-ACCEPTING CHEMOTAXIS PROTEIN MCPB"/>
    <property type="match status" value="1"/>
</dbReference>
<dbReference type="Pfam" id="PF00015">
    <property type="entry name" value="MCPsignal"/>
    <property type="match status" value="1"/>
</dbReference>
<reference evidence="5 6" key="1">
    <citation type="submission" date="2016-11" db="EMBL/GenBank/DDBJ databases">
        <authorList>
            <person name="Jaros S."/>
            <person name="Januszkiewicz K."/>
            <person name="Wedrychowicz H."/>
        </authorList>
    </citation>
    <scope>NUCLEOTIDE SEQUENCE [LARGE SCALE GENOMIC DNA]</scope>
    <source>
        <strain evidence="5 6">DSM 15929</strain>
    </source>
</reference>
<evidence type="ECO:0000256" key="1">
    <source>
        <dbReference type="ARBA" id="ARBA00023224"/>
    </source>
</evidence>
<dbReference type="GO" id="GO:0007165">
    <property type="term" value="P:signal transduction"/>
    <property type="evidence" value="ECO:0007669"/>
    <property type="project" value="UniProtKB-KW"/>
</dbReference>
<feature type="domain" description="Methyl-accepting transducer" evidence="4">
    <location>
        <begin position="18"/>
        <end position="231"/>
    </location>
</feature>
<dbReference type="SMART" id="SM00283">
    <property type="entry name" value="MA"/>
    <property type="match status" value="1"/>
</dbReference>
<dbReference type="SUPFAM" id="SSF58104">
    <property type="entry name" value="Methyl-accepting chemotaxis protein (MCP) signaling domain"/>
    <property type="match status" value="1"/>
</dbReference>
<evidence type="ECO:0000256" key="3">
    <source>
        <dbReference type="SAM" id="MobiDB-lite"/>
    </source>
</evidence>
<dbReference type="RefSeq" id="WP_073274319.1">
    <property type="nucleotide sequence ID" value="NZ_FRAC01000008.1"/>
</dbReference>
<dbReference type="PROSITE" id="PS50111">
    <property type="entry name" value="CHEMOTAXIS_TRANSDUC_2"/>
    <property type="match status" value="1"/>
</dbReference>
<dbReference type="PANTHER" id="PTHR32089:SF114">
    <property type="entry name" value="METHYL-ACCEPTING CHEMOTAXIS PROTEIN MCPB"/>
    <property type="match status" value="1"/>
</dbReference>
<name>A0A1M6NUK8_9FIRM</name>
<dbReference type="OrthoDB" id="3192at2"/>
<protein>
    <submittedName>
        <fullName evidence="5">Methyl-accepting chemotaxis protein (MCP) signalling domain-containing protein</fullName>
    </submittedName>
</protein>
<sequence length="231" mass="25292">MNQESPENNIVVSDGMRTEEAESKESESIQVTQQNELVYSLITEVDTNLQEVVESFVEASSKAEEGNQVINKGINQMTAIRENFMSVIEAIQVLEVKSKGIMNIVEMITRIAKQTNLLALNAAIEAARAGEQGRGFTVVAGEVRKLAEQSSDAAKEIGELIYSIQAEINHTGEIINVVNNDVELGQSQITIAGEAFNSIFDNIEDVSNQVMNLSASMEKVFSVIKNVRVII</sequence>
<dbReference type="EMBL" id="FRAC01000008">
    <property type="protein sequence ID" value="SHJ99298.1"/>
    <property type="molecule type" value="Genomic_DNA"/>
</dbReference>
<gene>
    <name evidence="5" type="ORF">SAMN02745136_01456</name>
</gene>